<evidence type="ECO:0000313" key="4">
    <source>
        <dbReference type="Proteomes" id="UP001364224"/>
    </source>
</evidence>
<dbReference type="InterPro" id="IPR029045">
    <property type="entry name" value="ClpP/crotonase-like_dom_sf"/>
</dbReference>
<keyword evidence="2" id="KW-0812">Transmembrane</keyword>
<name>A0ABU8B6C5_9BRAD</name>
<dbReference type="Proteomes" id="UP001364224">
    <property type="component" value="Unassembled WGS sequence"/>
</dbReference>
<protein>
    <recommendedName>
        <fullName evidence="5">RDD family protein</fullName>
    </recommendedName>
</protein>
<organism evidence="3 4">
    <name type="scientific">Bradyrhizobium algeriense</name>
    <dbReference type="NCBI Taxonomy" id="634784"/>
    <lineage>
        <taxon>Bacteria</taxon>
        <taxon>Pseudomonadati</taxon>
        <taxon>Pseudomonadota</taxon>
        <taxon>Alphaproteobacteria</taxon>
        <taxon>Hyphomicrobiales</taxon>
        <taxon>Nitrobacteraceae</taxon>
        <taxon>Bradyrhizobium</taxon>
    </lineage>
</organism>
<evidence type="ECO:0008006" key="5">
    <source>
        <dbReference type="Google" id="ProtNLM"/>
    </source>
</evidence>
<keyword evidence="4" id="KW-1185">Reference proteome</keyword>
<keyword evidence="2" id="KW-0472">Membrane</keyword>
<feature type="transmembrane region" description="Helical" evidence="2">
    <location>
        <begin position="297"/>
        <end position="322"/>
    </location>
</feature>
<feature type="transmembrane region" description="Helical" evidence="2">
    <location>
        <begin position="205"/>
        <end position="227"/>
    </location>
</feature>
<evidence type="ECO:0000256" key="2">
    <source>
        <dbReference type="SAM" id="Phobius"/>
    </source>
</evidence>
<dbReference type="EMBL" id="JAZHRV010000001">
    <property type="protein sequence ID" value="MEH2554082.1"/>
    <property type="molecule type" value="Genomic_DNA"/>
</dbReference>
<reference evidence="3 4" key="1">
    <citation type="submission" date="2024-02" db="EMBL/GenBank/DDBJ databases">
        <title>Adaptive strategies in a cosmopolitan and abundant soil bacterium.</title>
        <authorList>
            <person name="Carini P."/>
        </authorList>
    </citation>
    <scope>NUCLEOTIDE SEQUENCE [LARGE SCALE GENOMIC DNA]</scope>
    <source>
        <strain evidence="3 4">AZCC 1608</strain>
    </source>
</reference>
<feature type="transmembrane region" description="Helical" evidence="2">
    <location>
        <begin position="365"/>
        <end position="387"/>
    </location>
</feature>
<accession>A0ABU8B6C5</accession>
<evidence type="ECO:0000256" key="1">
    <source>
        <dbReference type="SAM" id="MobiDB-lite"/>
    </source>
</evidence>
<feature type="region of interest" description="Disordered" evidence="1">
    <location>
        <begin position="622"/>
        <end position="644"/>
    </location>
</feature>
<proteinExistence type="predicted"/>
<dbReference type="Gene3D" id="3.90.226.10">
    <property type="entry name" value="2-enoyl-CoA Hydratase, Chain A, domain 1"/>
    <property type="match status" value="1"/>
</dbReference>
<sequence length="644" mass="69459">MIDFERGRFWPRALALLIDFVVAAAILQLIAFVLFPLTGGRAQFVSGVAPSCSAVNAIPKGPSLPADYAVGWITDCRYGFFGMTSARILTVTRIPQNEATASARTNIVRLLDAEGKPFNAPTLDSLVLPFLFALRFWFDRGRGTLGRRICRVRLSGVIEAQSPLPIGAAARRYAAQALPLVPLVIWSLLQRVMTGEQAVASLSGSALLAMPGASLLMAVPIAVYAIVCRRDAWYDRWAMTRVLRLDKDRTLIPSPASALPAVRAEAALTHPPALPEPRTGNYFVRHWRGELSLPVSYWANGVVLSAVIGMASGALVVAFTIYGEEQPVPWLIALQTSCLVISLLAIWQVVGVWRAATRYKRSGRSFWGGAAKAAVALAALQLAYGWVFVVGPQIVDTYEMATGDVAFGPHEFNLLADGRMLEFYGGITFGLAKEFESLLDENKGVTTVRLASVGGRIREAQRMSDIVKRRGLATYVVEECLSACTVVFLGGKERFLLDGASLGFHQPSFRGMTASDRKIAIAEEEARLRTFGLSRSFVERVNSASPDDMWYPEQDELVREKVVTWIVPTQPSNSTASTSSVADTVPVAPRAPSVFPTPGAALSGSGAGPAVIPVELIKRLAPPMTAPKATPEPKAETATAGESK</sequence>
<keyword evidence="2" id="KW-1133">Transmembrane helix</keyword>
<dbReference type="SUPFAM" id="SSF52096">
    <property type="entry name" value="ClpP/crotonase"/>
    <property type="match status" value="1"/>
</dbReference>
<feature type="transmembrane region" description="Helical" evidence="2">
    <location>
        <begin position="12"/>
        <end position="35"/>
    </location>
</feature>
<evidence type="ECO:0000313" key="3">
    <source>
        <dbReference type="EMBL" id="MEH2554082.1"/>
    </source>
</evidence>
<dbReference type="RefSeq" id="WP_334478725.1">
    <property type="nucleotide sequence ID" value="NZ_JAZHRV010000001.1"/>
</dbReference>
<gene>
    <name evidence="3" type="ORF">V1286_001611</name>
</gene>
<feature type="transmembrane region" description="Helical" evidence="2">
    <location>
        <begin position="328"/>
        <end position="353"/>
    </location>
</feature>
<comment type="caution">
    <text evidence="3">The sequence shown here is derived from an EMBL/GenBank/DDBJ whole genome shotgun (WGS) entry which is preliminary data.</text>
</comment>